<dbReference type="SUPFAM" id="SSF52743">
    <property type="entry name" value="Subtilisin-like"/>
    <property type="match status" value="1"/>
</dbReference>
<dbReference type="EMBL" id="CP032452">
    <property type="protein sequence ID" value="QEZ70758.1"/>
    <property type="molecule type" value="Genomic_DNA"/>
</dbReference>
<dbReference type="GO" id="GO:0004252">
    <property type="term" value="F:serine-type endopeptidase activity"/>
    <property type="evidence" value="ECO:0007669"/>
    <property type="project" value="InterPro"/>
</dbReference>
<gene>
    <name evidence="7" type="ORF">D4A35_16370</name>
</gene>
<comment type="similarity">
    <text evidence="1 5">Belongs to the peptidase S8 family.</text>
</comment>
<accession>A0A5P3XK52</accession>
<dbReference type="InterPro" id="IPR034045">
    <property type="entry name" value="Pep_S8_CspA-like"/>
</dbReference>
<dbReference type="PANTHER" id="PTHR43806:SF11">
    <property type="entry name" value="CEREVISIN-RELATED"/>
    <property type="match status" value="1"/>
</dbReference>
<feature type="domain" description="Peptidase S8/S53" evidence="6">
    <location>
        <begin position="420"/>
        <end position="504"/>
    </location>
</feature>
<reference evidence="7 8" key="1">
    <citation type="submission" date="2018-09" db="EMBL/GenBank/DDBJ databases">
        <title>A clostridial neurotoxin that targets Anopheles mosquitoes.</title>
        <authorList>
            <person name="Contreras E."/>
            <person name="Masuyer G."/>
            <person name="Qureshi N."/>
            <person name="Chawla S."/>
            <person name="Lim H.L."/>
            <person name="Chen J."/>
            <person name="Stenmark P."/>
            <person name="Gill S."/>
        </authorList>
    </citation>
    <scope>NUCLEOTIDE SEQUENCE [LARGE SCALE GENOMIC DNA]</scope>
    <source>
        <strain evidence="7 8">Cbm</strain>
    </source>
</reference>
<dbReference type="InterPro" id="IPR015500">
    <property type="entry name" value="Peptidase_S8_subtilisin-rel"/>
</dbReference>
<evidence type="ECO:0000256" key="1">
    <source>
        <dbReference type="ARBA" id="ARBA00011073"/>
    </source>
</evidence>
<feature type="domain" description="Peptidase S8/S53" evidence="6">
    <location>
        <begin position="100"/>
        <end position="282"/>
    </location>
</feature>
<evidence type="ECO:0000256" key="2">
    <source>
        <dbReference type="ARBA" id="ARBA00022670"/>
    </source>
</evidence>
<comment type="caution">
    <text evidence="5">Lacks conserved residue(s) required for the propagation of feature annotation.</text>
</comment>
<dbReference type="PANTHER" id="PTHR43806">
    <property type="entry name" value="PEPTIDASE S8"/>
    <property type="match status" value="1"/>
</dbReference>
<dbReference type="InterPro" id="IPR023827">
    <property type="entry name" value="Peptidase_S8_Asp-AS"/>
</dbReference>
<dbReference type="Gene3D" id="2.60.120.1290">
    <property type="match status" value="1"/>
</dbReference>
<dbReference type="PROSITE" id="PS00136">
    <property type="entry name" value="SUBTILASE_ASP"/>
    <property type="match status" value="1"/>
</dbReference>
<proteinExistence type="inferred from homology"/>
<sequence>MMKSYIITYNGEVYELKNELESYNINKYAILNEKLATIYVDEFFDEKILNKLEFVYDWMLSIPVSSLIEISDNNDSKGARVRELSEINYIDRNPYIDAFGSGNAIAIIDSGIDYMHPDFINKDGSSKIIAIWDQDNDAGNTPENLNFGSEFTRKDINEYIKMNSYELTKDTEGTGTIAAGIACGNGNLNSQYKGVAPKSELLIVKLRAIKDVYKKGTVGYELSDFLAGISYVVNFIKKYNKNLILNLTVSERSESIILTNFLDTFNELKRPGNIVVSGMGNEGNTDIHCSGKFTSMEEVEDVIIQIGNQENLDISVSCIGPDKISATLISPSGEYSYPIQYSPDENIYNGTFNIEKTKYSLRYIYPWIKSGTEEILIKLKNVKPGMWTLRLKPEFIITGEYDVYLPNKNLIDKDTRFVNSNYFSTTNIFAATENVISIGGFNNEIDSMWLGSSIGTFNQVPLKPDIVAPCVNIVGPYKEKTYAKASGTGVSSSIVTGVVSILVDFLVSQSNLNQRLIYTDIIKTYLMIGADRFIYKYPNIRMGYGVLNLRNTIQQISQNLR</sequence>
<dbReference type="InterPro" id="IPR000209">
    <property type="entry name" value="Peptidase_S8/S53_dom"/>
</dbReference>
<dbReference type="CDD" id="cd07478">
    <property type="entry name" value="Peptidases_S8_CspA-like"/>
    <property type="match status" value="1"/>
</dbReference>
<evidence type="ECO:0000256" key="5">
    <source>
        <dbReference type="PROSITE-ProRule" id="PRU01240"/>
    </source>
</evidence>
<dbReference type="Pfam" id="PF00082">
    <property type="entry name" value="Peptidase_S8"/>
    <property type="match status" value="2"/>
</dbReference>
<dbReference type="PRINTS" id="PR00723">
    <property type="entry name" value="SUBTILISIN"/>
</dbReference>
<dbReference type="InterPro" id="IPR036852">
    <property type="entry name" value="Peptidase_S8/S53_dom_sf"/>
</dbReference>
<name>A0A5P3XK52_PARBF</name>
<keyword evidence="4" id="KW-0720">Serine protease</keyword>
<organism evidence="7 8">
    <name type="scientific">Paraclostridium bifermentans</name>
    <name type="common">Clostridium bifermentans</name>
    <dbReference type="NCBI Taxonomy" id="1490"/>
    <lineage>
        <taxon>Bacteria</taxon>
        <taxon>Bacillati</taxon>
        <taxon>Bacillota</taxon>
        <taxon>Clostridia</taxon>
        <taxon>Peptostreptococcales</taxon>
        <taxon>Peptostreptococcaceae</taxon>
        <taxon>Paraclostridium</taxon>
    </lineage>
</organism>
<evidence type="ECO:0000256" key="4">
    <source>
        <dbReference type="ARBA" id="ARBA00022825"/>
    </source>
</evidence>
<dbReference type="GO" id="GO:0006508">
    <property type="term" value="P:proteolysis"/>
    <property type="evidence" value="ECO:0007669"/>
    <property type="project" value="UniProtKB-KW"/>
</dbReference>
<dbReference type="Gene3D" id="3.40.50.200">
    <property type="entry name" value="Peptidase S8/S53 domain"/>
    <property type="match status" value="1"/>
</dbReference>
<dbReference type="NCBIfam" id="NF040808">
    <property type="entry name" value="CspC_non_triad"/>
    <property type="match status" value="1"/>
</dbReference>
<dbReference type="AlphaFoldDB" id="A0A5P3XK52"/>
<keyword evidence="3" id="KW-0378">Hydrolase</keyword>
<evidence type="ECO:0000259" key="6">
    <source>
        <dbReference type="Pfam" id="PF00082"/>
    </source>
</evidence>
<evidence type="ECO:0000256" key="3">
    <source>
        <dbReference type="ARBA" id="ARBA00022801"/>
    </source>
</evidence>
<dbReference type="Proteomes" id="UP000326961">
    <property type="component" value="Chromosome"/>
</dbReference>
<dbReference type="InterPro" id="IPR050131">
    <property type="entry name" value="Peptidase_S8_subtilisin-like"/>
</dbReference>
<evidence type="ECO:0000313" key="8">
    <source>
        <dbReference type="Proteomes" id="UP000326961"/>
    </source>
</evidence>
<evidence type="ECO:0000313" key="7">
    <source>
        <dbReference type="EMBL" id="QEZ70758.1"/>
    </source>
</evidence>
<protein>
    <submittedName>
        <fullName evidence="7">Peptidase S8</fullName>
    </submittedName>
</protein>
<keyword evidence="2" id="KW-0645">Protease</keyword>
<dbReference type="PROSITE" id="PS51892">
    <property type="entry name" value="SUBTILASE"/>
    <property type="match status" value="1"/>
</dbReference>